<protein>
    <submittedName>
        <fullName evidence="1">Uncharacterized protein</fullName>
    </submittedName>
</protein>
<comment type="caution">
    <text evidence="1">The sequence shown here is derived from an EMBL/GenBank/DDBJ whole genome shotgun (WGS) entry which is preliminary data.</text>
</comment>
<accession>A0A9X4LKH2</accession>
<dbReference type="EMBL" id="SGUG01000028">
    <property type="protein sequence ID" value="MDG0864167.1"/>
    <property type="molecule type" value="Genomic_DNA"/>
</dbReference>
<dbReference type="Proteomes" id="UP001152766">
    <property type="component" value="Unassembled WGS sequence"/>
</dbReference>
<evidence type="ECO:0000313" key="1">
    <source>
        <dbReference type="EMBL" id="MDG0864167.1"/>
    </source>
</evidence>
<name>A0A9X4LKH2_9BURK</name>
<dbReference type="Pfam" id="PF20329">
    <property type="entry name" value="DUF6624"/>
    <property type="match status" value="1"/>
</dbReference>
<keyword evidence="2" id="KW-1185">Reference proteome</keyword>
<gene>
    <name evidence="1" type="ORF">EXJ73_17030</name>
</gene>
<sequence>MYAFFLVALSQAISATNIRPDCKNFSADLAQMASSDQAVRSTWDLDELATARKTPRFLNLTEIVDRENTRRLKGLLSACGWPARPVHSDADVDNAWLITQHADRDATLQKHAVGLIERAIAKGDTQQRQQLAFLVDRVAVSEGKQQKYGTQLAVHGKCNLQFQPYDSLEAVNARRAAIGWPSLDVYKKMIDEHNNCPAAGEK</sequence>
<proteinExistence type="predicted"/>
<dbReference type="RefSeq" id="WP_268153634.1">
    <property type="nucleotide sequence ID" value="NZ_JAPPUW010000025.1"/>
</dbReference>
<organism evidence="1 2">
    <name type="scientific">Pelomonas aquatica</name>
    <dbReference type="NCBI Taxonomy" id="431058"/>
    <lineage>
        <taxon>Bacteria</taxon>
        <taxon>Pseudomonadati</taxon>
        <taxon>Pseudomonadota</taxon>
        <taxon>Betaproteobacteria</taxon>
        <taxon>Burkholderiales</taxon>
        <taxon>Sphaerotilaceae</taxon>
        <taxon>Roseateles</taxon>
    </lineage>
</organism>
<evidence type="ECO:0000313" key="2">
    <source>
        <dbReference type="Proteomes" id="UP001152766"/>
    </source>
</evidence>
<reference evidence="1" key="1">
    <citation type="submission" date="2019-02" db="EMBL/GenBank/DDBJ databases">
        <title>Draft genome of the type strain Pelomonas aquatica CCUG 52575T.</title>
        <authorList>
            <person name="Gomila M."/>
            <person name="Lalucat J."/>
        </authorList>
    </citation>
    <scope>NUCLEOTIDE SEQUENCE</scope>
    <source>
        <strain evidence="1">CCUG 52575</strain>
    </source>
</reference>
<dbReference type="InterPro" id="IPR046732">
    <property type="entry name" value="DUF6624"/>
</dbReference>
<dbReference type="AlphaFoldDB" id="A0A9X4LKH2"/>